<keyword evidence="3" id="KW-1185">Reference proteome</keyword>
<sequence length="362" mass="39744">MRVFLIGYPGEMGGANTEAWHTIQLWKRAGLDVHLISTWGGDAGWREKLDALGFVTHQVPPGELERVPGLAGSPVVGFCNSEFITHAPRFRALGCPIVWVNCMTFLFDYEKQFFDLHGPADAMVYQSEFQRSQLEPQLFPSGPTPANGHLIRGAFDLGCWEFKPRPHAAGEPFCVGRLARPDLDKWSSNIWKIYERIPYQNRRALVMGVDPGTSEKLGPAPAWASVLRPAAIPASQFFANLHCLLPVNGGARENWPRAGLEAMAAGVPIVAQNEWGWREMIEHGVTGFLGSCDEELAHYAARLAYDEELRLRIAHAARERLTEELANSEALTAAWTRLFASVTGDAAAAPDSTSTAALPASV</sequence>
<organism evidence="2 3">
    <name type="scientific">Alienimonas chondri</name>
    <dbReference type="NCBI Taxonomy" id="2681879"/>
    <lineage>
        <taxon>Bacteria</taxon>
        <taxon>Pseudomonadati</taxon>
        <taxon>Planctomycetota</taxon>
        <taxon>Planctomycetia</taxon>
        <taxon>Planctomycetales</taxon>
        <taxon>Planctomycetaceae</taxon>
        <taxon>Alienimonas</taxon>
    </lineage>
</organism>
<feature type="domain" description="Glycosyl transferase family 1" evidence="1">
    <location>
        <begin position="252"/>
        <end position="320"/>
    </location>
</feature>
<dbReference type="Proteomes" id="UP000609651">
    <property type="component" value="Unassembled WGS sequence"/>
</dbReference>
<dbReference type="RefSeq" id="WP_171187005.1">
    <property type="nucleotide sequence ID" value="NZ_WTPX01000066.1"/>
</dbReference>
<gene>
    <name evidence="2" type="ORF">LzC2_22890</name>
</gene>
<comment type="caution">
    <text evidence="2">The sequence shown here is derived from an EMBL/GenBank/DDBJ whole genome shotgun (WGS) entry which is preliminary data.</text>
</comment>
<dbReference type="EMBL" id="WTPX01000066">
    <property type="protein sequence ID" value="NNJ26208.1"/>
    <property type="molecule type" value="Genomic_DNA"/>
</dbReference>
<dbReference type="Pfam" id="PF00534">
    <property type="entry name" value="Glycos_transf_1"/>
    <property type="match status" value="1"/>
</dbReference>
<dbReference type="InterPro" id="IPR001296">
    <property type="entry name" value="Glyco_trans_1"/>
</dbReference>
<name>A0ABX1VEJ4_9PLAN</name>
<dbReference type="PANTHER" id="PTHR12526">
    <property type="entry name" value="GLYCOSYLTRANSFERASE"/>
    <property type="match status" value="1"/>
</dbReference>
<proteinExistence type="predicted"/>
<dbReference type="PANTHER" id="PTHR12526:SF630">
    <property type="entry name" value="GLYCOSYLTRANSFERASE"/>
    <property type="match status" value="1"/>
</dbReference>
<dbReference type="Gene3D" id="3.40.50.2000">
    <property type="entry name" value="Glycogen Phosphorylase B"/>
    <property type="match status" value="1"/>
</dbReference>
<evidence type="ECO:0000259" key="1">
    <source>
        <dbReference type="Pfam" id="PF00534"/>
    </source>
</evidence>
<dbReference type="SUPFAM" id="SSF53756">
    <property type="entry name" value="UDP-Glycosyltransferase/glycogen phosphorylase"/>
    <property type="match status" value="1"/>
</dbReference>
<evidence type="ECO:0000313" key="2">
    <source>
        <dbReference type="EMBL" id="NNJ26208.1"/>
    </source>
</evidence>
<evidence type="ECO:0000313" key="3">
    <source>
        <dbReference type="Proteomes" id="UP000609651"/>
    </source>
</evidence>
<protein>
    <recommendedName>
        <fullName evidence="1">Glycosyl transferase family 1 domain-containing protein</fullName>
    </recommendedName>
</protein>
<reference evidence="2 3" key="1">
    <citation type="journal article" date="2020" name="Syst. Appl. Microbiol.">
        <title>Alienimonas chondri sp. nov., a novel planctomycete isolated from the biofilm of the red alga Chondrus crispus.</title>
        <authorList>
            <person name="Vitorino I."/>
            <person name="Albuquerque L."/>
            <person name="Wiegand S."/>
            <person name="Kallscheuer N."/>
            <person name="da Costa M.S."/>
            <person name="Lobo-da-Cunha A."/>
            <person name="Jogler C."/>
            <person name="Lage O.M."/>
        </authorList>
    </citation>
    <scope>NUCLEOTIDE SEQUENCE [LARGE SCALE GENOMIC DNA]</scope>
    <source>
        <strain evidence="2 3">LzC2</strain>
    </source>
</reference>
<accession>A0ABX1VEJ4</accession>